<comment type="catalytic activity">
    <reaction evidence="1">
        <text>ATP + protein L-histidine = ADP + protein N-phospho-L-histidine.</text>
        <dbReference type="EC" id="2.7.13.3"/>
    </reaction>
</comment>
<protein>
    <recommendedName>
        <fullName evidence="2">histidine kinase</fullName>
        <ecNumber evidence="2">2.7.13.3</ecNumber>
    </recommendedName>
</protein>
<dbReference type="RefSeq" id="WP_379803711.1">
    <property type="nucleotide sequence ID" value="NZ_JBHUOL010000006.1"/>
</dbReference>
<dbReference type="Pfam" id="PF00512">
    <property type="entry name" value="HisKA"/>
    <property type="match status" value="1"/>
</dbReference>
<evidence type="ECO:0000256" key="6">
    <source>
        <dbReference type="ARBA" id="ARBA00023012"/>
    </source>
</evidence>
<evidence type="ECO:0000259" key="7">
    <source>
        <dbReference type="PROSITE" id="PS50109"/>
    </source>
</evidence>
<evidence type="ECO:0000256" key="4">
    <source>
        <dbReference type="ARBA" id="ARBA00022679"/>
    </source>
</evidence>
<comment type="caution">
    <text evidence="8">The sequence shown here is derived from an EMBL/GenBank/DDBJ whole genome shotgun (WGS) entry which is preliminary data.</text>
</comment>
<dbReference type="SUPFAM" id="SSF55874">
    <property type="entry name" value="ATPase domain of HSP90 chaperone/DNA topoisomerase II/histidine kinase"/>
    <property type="match status" value="1"/>
</dbReference>
<dbReference type="PANTHER" id="PTHR43711">
    <property type="entry name" value="TWO-COMPONENT HISTIDINE KINASE"/>
    <property type="match status" value="1"/>
</dbReference>
<dbReference type="Pfam" id="PF02518">
    <property type="entry name" value="HATPase_c"/>
    <property type="match status" value="1"/>
</dbReference>
<dbReference type="InterPro" id="IPR003594">
    <property type="entry name" value="HATPase_dom"/>
</dbReference>
<sequence length="394" mass="44652">MKNIPKKNAIEVLEDYLLFDSEAEVEYDNITFLASKICNTPISTITLLDEKRQWFKSKIGFEHSETPLNRSFCALSISKCKKVLVVPNVMEDSEFSEIGKLNGLEKDGFYAAVTLFNDDEIPLGTLCVIDYESKNLDEDQIKALEILGKQVEELFRIRIKNIQLNKNYENLKDKYTELKQFSNTISHDIQTPINNIISLISLLNEDKANQKATSEYLDLLVTSSYQLKNYINNLLTYYQSEALVVNKNEFLLSDVVSEIEQIVTTDKQVQFVYDFDKSSIHTTDKMALSQILLNLISNGIKYNAQTNPIITINFSTLNAKSIIKITDNGIGIEEKDFDAIFENNITLAKKDRYGNFGTGLGLSIVSNLAKKINYKITIDSKIGVGTTFTLTEIN</sequence>
<dbReference type="SUPFAM" id="SSF55781">
    <property type="entry name" value="GAF domain-like"/>
    <property type="match status" value="1"/>
</dbReference>
<feature type="domain" description="Histidine kinase" evidence="7">
    <location>
        <begin position="184"/>
        <end position="394"/>
    </location>
</feature>
<evidence type="ECO:0000256" key="3">
    <source>
        <dbReference type="ARBA" id="ARBA00022553"/>
    </source>
</evidence>
<name>A0ABW5Z5Z2_9FLAO</name>
<evidence type="ECO:0000256" key="2">
    <source>
        <dbReference type="ARBA" id="ARBA00012438"/>
    </source>
</evidence>
<dbReference type="InterPro" id="IPR036097">
    <property type="entry name" value="HisK_dim/P_sf"/>
</dbReference>
<dbReference type="SMART" id="SM00388">
    <property type="entry name" value="HisKA"/>
    <property type="match status" value="1"/>
</dbReference>
<dbReference type="Proteomes" id="UP001597549">
    <property type="component" value="Unassembled WGS sequence"/>
</dbReference>
<evidence type="ECO:0000256" key="1">
    <source>
        <dbReference type="ARBA" id="ARBA00000085"/>
    </source>
</evidence>
<dbReference type="CDD" id="cd00075">
    <property type="entry name" value="HATPase"/>
    <property type="match status" value="1"/>
</dbReference>
<dbReference type="Gene3D" id="3.30.565.10">
    <property type="entry name" value="Histidine kinase-like ATPase, C-terminal domain"/>
    <property type="match status" value="1"/>
</dbReference>
<keyword evidence="8" id="KW-0547">Nucleotide-binding</keyword>
<dbReference type="InterPro" id="IPR036890">
    <property type="entry name" value="HATPase_C_sf"/>
</dbReference>
<dbReference type="GO" id="GO:0005524">
    <property type="term" value="F:ATP binding"/>
    <property type="evidence" value="ECO:0007669"/>
    <property type="project" value="UniProtKB-KW"/>
</dbReference>
<gene>
    <name evidence="8" type="ORF">ACFSX9_01945</name>
</gene>
<dbReference type="PRINTS" id="PR00344">
    <property type="entry name" value="BCTRLSENSOR"/>
</dbReference>
<proteinExistence type="predicted"/>
<accession>A0ABW5Z5Z2</accession>
<dbReference type="Gene3D" id="3.30.450.40">
    <property type="match status" value="1"/>
</dbReference>
<keyword evidence="8" id="KW-0067">ATP-binding</keyword>
<keyword evidence="9" id="KW-1185">Reference proteome</keyword>
<dbReference type="InterPro" id="IPR005467">
    <property type="entry name" value="His_kinase_dom"/>
</dbReference>
<evidence type="ECO:0000256" key="5">
    <source>
        <dbReference type="ARBA" id="ARBA00022777"/>
    </source>
</evidence>
<dbReference type="PANTHER" id="PTHR43711:SF26">
    <property type="entry name" value="SENSOR HISTIDINE KINASE RCSC"/>
    <property type="match status" value="1"/>
</dbReference>
<dbReference type="EMBL" id="JBHUOL010000006">
    <property type="protein sequence ID" value="MFD2907488.1"/>
    <property type="molecule type" value="Genomic_DNA"/>
</dbReference>
<dbReference type="PROSITE" id="PS50109">
    <property type="entry name" value="HIS_KIN"/>
    <property type="match status" value="1"/>
</dbReference>
<dbReference type="InterPro" id="IPR029016">
    <property type="entry name" value="GAF-like_dom_sf"/>
</dbReference>
<organism evidence="8 9">
    <name type="scientific">Flavobacterium ardleyense</name>
    <dbReference type="NCBI Taxonomy" id="2038737"/>
    <lineage>
        <taxon>Bacteria</taxon>
        <taxon>Pseudomonadati</taxon>
        <taxon>Bacteroidota</taxon>
        <taxon>Flavobacteriia</taxon>
        <taxon>Flavobacteriales</taxon>
        <taxon>Flavobacteriaceae</taxon>
        <taxon>Flavobacterium</taxon>
    </lineage>
</organism>
<keyword evidence="3" id="KW-0597">Phosphoprotein</keyword>
<dbReference type="EC" id="2.7.13.3" evidence="2"/>
<keyword evidence="4" id="KW-0808">Transferase</keyword>
<evidence type="ECO:0000313" key="8">
    <source>
        <dbReference type="EMBL" id="MFD2907488.1"/>
    </source>
</evidence>
<dbReference type="SMART" id="SM00387">
    <property type="entry name" value="HATPase_c"/>
    <property type="match status" value="1"/>
</dbReference>
<dbReference type="InterPro" id="IPR050736">
    <property type="entry name" value="Sensor_HK_Regulatory"/>
</dbReference>
<dbReference type="Gene3D" id="1.10.287.130">
    <property type="match status" value="1"/>
</dbReference>
<reference evidence="9" key="1">
    <citation type="journal article" date="2019" name="Int. J. Syst. Evol. Microbiol.">
        <title>The Global Catalogue of Microorganisms (GCM) 10K type strain sequencing project: providing services to taxonomists for standard genome sequencing and annotation.</title>
        <authorList>
            <consortium name="The Broad Institute Genomics Platform"/>
            <consortium name="The Broad Institute Genome Sequencing Center for Infectious Disease"/>
            <person name="Wu L."/>
            <person name="Ma J."/>
        </authorList>
    </citation>
    <scope>NUCLEOTIDE SEQUENCE [LARGE SCALE GENOMIC DNA]</scope>
    <source>
        <strain evidence="9">KCTC 52644</strain>
    </source>
</reference>
<keyword evidence="6" id="KW-0902">Two-component regulatory system</keyword>
<dbReference type="SUPFAM" id="SSF47384">
    <property type="entry name" value="Homodimeric domain of signal transducing histidine kinase"/>
    <property type="match status" value="1"/>
</dbReference>
<evidence type="ECO:0000313" key="9">
    <source>
        <dbReference type="Proteomes" id="UP001597549"/>
    </source>
</evidence>
<dbReference type="InterPro" id="IPR004358">
    <property type="entry name" value="Sig_transdc_His_kin-like_C"/>
</dbReference>
<dbReference type="CDD" id="cd00082">
    <property type="entry name" value="HisKA"/>
    <property type="match status" value="1"/>
</dbReference>
<keyword evidence="5" id="KW-0418">Kinase</keyword>
<dbReference type="InterPro" id="IPR003661">
    <property type="entry name" value="HisK_dim/P_dom"/>
</dbReference>